<evidence type="ECO:0000313" key="2">
    <source>
        <dbReference type="Proteomes" id="UP000265520"/>
    </source>
</evidence>
<organism evidence="1 2">
    <name type="scientific">Trifolium medium</name>
    <dbReference type="NCBI Taxonomy" id="97028"/>
    <lineage>
        <taxon>Eukaryota</taxon>
        <taxon>Viridiplantae</taxon>
        <taxon>Streptophyta</taxon>
        <taxon>Embryophyta</taxon>
        <taxon>Tracheophyta</taxon>
        <taxon>Spermatophyta</taxon>
        <taxon>Magnoliopsida</taxon>
        <taxon>eudicotyledons</taxon>
        <taxon>Gunneridae</taxon>
        <taxon>Pentapetalae</taxon>
        <taxon>rosids</taxon>
        <taxon>fabids</taxon>
        <taxon>Fabales</taxon>
        <taxon>Fabaceae</taxon>
        <taxon>Papilionoideae</taxon>
        <taxon>50 kb inversion clade</taxon>
        <taxon>NPAAA clade</taxon>
        <taxon>Hologalegina</taxon>
        <taxon>IRL clade</taxon>
        <taxon>Trifolieae</taxon>
        <taxon>Trifolium</taxon>
    </lineage>
</organism>
<feature type="non-terminal residue" evidence="1">
    <location>
        <position position="1"/>
    </location>
</feature>
<comment type="caution">
    <text evidence="1">The sequence shown here is derived from an EMBL/GenBank/DDBJ whole genome shotgun (WGS) entry which is preliminary data.</text>
</comment>
<dbReference type="EMBL" id="LXQA010549045">
    <property type="protein sequence ID" value="MCI58601.1"/>
    <property type="molecule type" value="Genomic_DNA"/>
</dbReference>
<dbReference type="AlphaFoldDB" id="A0A392TBU8"/>
<protein>
    <submittedName>
        <fullName evidence="1">Uncharacterized protein</fullName>
    </submittedName>
</protein>
<dbReference type="Proteomes" id="UP000265520">
    <property type="component" value="Unassembled WGS sequence"/>
</dbReference>
<accession>A0A392TBU8</accession>
<proteinExistence type="predicted"/>
<reference evidence="1 2" key="1">
    <citation type="journal article" date="2018" name="Front. Plant Sci.">
        <title>Red Clover (Trifolium pratense) and Zigzag Clover (T. medium) - A Picture of Genomic Similarities and Differences.</title>
        <authorList>
            <person name="Dluhosova J."/>
            <person name="Istvanek J."/>
            <person name="Nedelnik J."/>
            <person name="Repkova J."/>
        </authorList>
    </citation>
    <scope>NUCLEOTIDE SEQUENCE [LARGE SCALE GENOMIC DNA]</scope>
    <source>
        <strain evidence="2">cv. 10/8</strain>
        <tissue evidence="1">Leaf</tissue>
    </source>
</reference>
<name>A0A392TBU8_9FABA</name>
<evidence type="ECO:0000313" key="1">
    <source>
        <dbReference type="EMBL" id="MCI58601.1"/>
    </source>
</evidence>
<keyword evidence="2" id="KW-1185">Reference proteome</keyword>
<sequence length="53" mass="5730">VLSKQLTVTHIPGMDQWADVLTKPLSTAKFLSLLGPNSMSLLQSPLEFVGVGY</sequence>